<name>A0A9W5QMN3_BACCE</name>
<protein>
    <recommendedName>
        <fullName evidence="3">Lipoprotein</fullName>
    </recommendedName>
</protein>
<dbReference type="PROSITE" id="PS51257">
    <property type="entry name" value="PROKAR_LIPOPROTEIN"/>
    <property type="match status" value="1"/>
</dbReference>
<dbReference type="Proteomes" id="UP000014009">
    <property type="component" value="Unassembled WGS sequence"/>
</dbReference>
<comment type="caution">
    <text evidence="1">The sequence shown here is derived from an EMBL/GenBank/DDBJ whole genome shotgun (WGS) entry which is preliminary data.</text>
</comment>
<sequence>MFKKFVLLGILCFVFVGCKSTNGTVEEGKLIDKNLTVIKPQNSDVEVDPKSYKPVSLKIARESVPFKFKTPEFVPKGYQAIKDVEIQDWEKKEKISLETKMLSDKNANSGVYEIAISNFPHKVNSYIEQKVYQKTISLKNGKTAYFDSGQNGSQIAWEDDKIEYLISFVSNNDNASEEELNSIIDLANSFK</sequence>
<accession>A0A9W5QMN3</accession>
<gene>
    <name evidence="1" type="ORF">IGM_06701</name>
</gene>
<dbReference type="AlphaFoldDB" id="A0A9W5QMN3"/>
<dbReference type="EMBL" id="AHEF01000107">
    <property type="protein sequence ID" value="EOP78057.1"/>
    <property type="molecule type" value="Genomic_DNA"/>
</dbReference>
<evidence type="ECO:0000313" key="2">
    <source>
        <dbReference type="Proteomes" id="UP000014009"/>
    </source>
</evidence>
<organism evidence="1 2">
    <name type="scientific">Bacillus cereus HuB4-4</name>
    <dbReference type="NCBI Taxonomy" id="1053211"/>
    <lineage>
        <taxon>Bacteria</taxon>
        <taxon>Bacillati</taxon>
        <taxon>Bacillota</taxon>
        <taxon>Bacilli</taxon>
        <taxon>Bacillales</taxon>
        <taxon>Bacillaceae</taxon>
        <taxon>Bacillus</taxon>
        <taxon>Bacillus cereus group</taxon>
    </lineage>
</organism>
<proteinExistence type="predicted"/>
<dbReference type="RefSeq" id="WP_016099728.1">
    <property type="nucleotide sequence ID" value="NZ_KB976551.1"/>
</dbReference>
<reference evidence="1 2" key="1">
    <citation type="submission" date="2012-12" db="EMBL/GenBank/DDBJ databases">
        <title>The Genome Sequence of Bacillus cereus HuB4-4.</title>
        <authorList>
            <consortium name="The Broad Institute Genome Sequencing Platform"/>
            <consortium name="The Broad Institute Genome Sequencing Center for Infectious Disease"/>
            <person name="Feldgarden M."/>
            <person name="Van der Auwera G.A."/>
            <person name="Mahillon J."/>
            <person name="Duprez V."/>
            <person name="Timmery S."/>
            <person name="Mattelet C."/>
            <person name="Dierick K."/>
            <person name="Sun M."/>
            <person name="Yu Z."/>
            <person name="Zhu L."/>
            <person name="Hu X."/>
            <person name="Shank E.B."/>
            <person name="Swiecicka I."/>
            <person name="Hansen B.M."/>
            <person name="Andrup L."/>
            <person name="Walker B."/>
            <person name="Young S.K."/>
            <person name="Zeng Q."/>
            <person name="Gargeya S."/>
            <person name="Fitzgerald M."/>
            <person name="Haas B."/>
            <person name="Abouelleil A."/>
            <person name="Alvarado L."/>
            <person name="Arachchi H.M."/>
            <person name="Berlin A.M."/>
            <person name="Chapman S.B."/>
            <person name="Dewar J."/>
            <person name="Goldberg J."/>
            <person name="Griggs A."/>
            <person name="Gujja S."/>
            <person name="Hansen M."/>
            <person name="Howarth C."/>
            <person name="Imamovic A."/>
            <person name="Larimer J."/>
            <person name="McCowan C."/>
            <person name="Murphy C."/>
            <person name="Neiman D."/>
            <person name="Pearson M."/>
            <person name="Priest M."/>
            <person name="Roberts A."/>
            <person name="Saif S."/>
            <person name="Shea T."/>
            <person name="Sisk P."/>
            <person name="Sykes S."/>
            <person name="Wortman J."/>
            <person name="Nusbaum C."/>
            <person name="Birren B."/>
        </authorList>
    </citation>
    <scope>NUCLEOTIDE SEQUENCE [LARGE SCALE GENOMIC DNA]</scope>
    <source>
        <strain evidence="1 2">HuB4-4</strain>
    </source>
</reference>
<evidence type="ECO:0008006" key="3">
    <source>
        <dbReference type="Google" id="ProtNLM"/>
    </source>
</evidence>
<evidence type="ECO:0000313" key="1">
    <source>
        <dbReference type="EMBL" id="EOP78057.1"/>
    </source>
</evidence>